<dbReference type="PANTHER" id="PTHR31793">
    <property type="entry name" value="4-HYDROXYBENZOYL-COA THIOESTERASE FAMILY MEMBER"/>
    <property type="match status" value="1"/>
</dbReference>
<dbReference type="SUPFAM" id="SSF54637">
    <property type="entry name" value="Thioesterase/thiol ester dehydrase-isomerase"/>
    <property type="match status" value="2"/>
</dbReference>
<evidence type="ECO:0000313" key="2">
    <source>
        <dbReference type="Proteomes" id="UP001595462"/>
    </source>
</evidence>
<dbReference type="EMBL" id="JBHRSS010000004">
    <property type="protein sequence ID" value="MFC3104405.1"/>
    <property type="molecule type" value="Genomic_DNA"/>
</dbReference>
<reference evidence="2" key="1">
    <citation type="journal article" date="2019" name="Int. J. Syst. Evol. Microbiol.">
        <title>The Global Catalogue of Microorganisms (GCM) 10K type strain sequencing project: providing services to taxonomists for standard genome sequencing and annotation.</title>
        <authorList>
            <consortium name="The Broad Institute Genomics Platform"/>
            <consortium name="The Broad Institute Genome Sequencing Center for Infectious Disease"/>
            <person name="Wu L."/>
            <person name="Ma J."/>
        </authorList>
    </citation>
    <scope>NUCLEOTIDE SEQUENCE [LARGE SCALE GENOMIC DNA]</scope>
    <source>
        <strain evidence="2">KCTC 52640</strain>
    </source>
</reference>
<dbReference type="InterPro" id="IPR050563">
    <property type="entry name" value="4-hydroxybenzoyl-CoA_TE"/>
</dbReference>
<protein>
    <submittedName>
        <fullName evidence="1">Thioesterase family protein</fullName>
    </submittedName>
</protein>
<dbReference type="RefSeq" id="WP_380689510.1">
    <property type="nucleotide sequence ID" value="NZ_JBHRSS010000004.1"/>
</dbReference>
<gene>
    <name evidence="1" type="ORF">ACFOSU_10945</name>
</gene>
<name>A0ABV7ENU4_9GAMM</name>
<dbReference type="Pfam" id="PF13279">
    <property type="entry name" value="4HBT_2"/>
    <property type="match status" value="2"/>
</dbReference>
<dbReference type="InterPro" id="IPR029069">
    <property type="entry name" value="HotDog_dom_sf"/>
</dbReference>
<dbReference type="Proteomes" id="UP001595462">
    <property type="component" value="Unassembled WGS sequence"/>
</dbReference>
<sequence length="306" mass="33686">MSGMREVARNSVQSWEIDQMGHMNVQFYVEKASDGLATLAVQLGMGPSYARGRHASLRERNLHVRFLRERRSGSPYFLRAGVLEVSTQQLRVYQEMVDGLSGEIAATFTSDVELVDSNSGHTLDLPACARSQAMSWQAEHPEHGRPRGLDMSPPRRAPTLAEAEALGMAHTYQAQVQPAQCDAQGRLARRHYMGAVSNAVPNLLAQTRGDDRSRTPSIGGAALEYRFVYRETPRAGDVLTLRSGLKQVSAKTYIWCHWLFDLDSGACVATAEAVAITLDLEARKAIPIPEELRSRLEALVIDGLGV</sequence>
<comment type="caution">
    <text evidence="1">The sequence shown here is derived from an EMBL/GenBank/DDBJ whole genome shotgun (WGS) entry which is preliminary data.</text>
</comment>
<keyword evidence="2" id="KW-1185">Reference proteome</keyword>
<dbReference type="Gene3D" id="3.10.129.10">
    <property type="entry name" value="Hotdog Thioesterase"/>
    <property type="match status" value="2"/>
</dbReference>
<dbReference type="PANTHER" id="PTHR31793:SF2">
    <property type="entry name" value="BLR1345 PROTEIN"/>
    <property type="match status" value="1"/>
</dbReference>
<proteinExistence type="predicted"/>
<evidence type="ECO:0000313" key="1">
    <source>
        <dbReference type="EMBL" id="MFC3104405.1"/>
    </source>
</evidence>
<organism evidence="1 2">
    <name type="scientific">Salinisphaera aquimarina</name>
    <dbReference type="NCBI Taxonomy" id="2094031"/>
    <lineage>
        <taxon>Bacteria</taxon>
        <taxon>Pseudomonadati</taxon>
        <taxon>Pseudomonadota</taxon>
        <taxon>Gammaproteobacteria</taxon>
        <taxon>Salinisphaerales</taxon>
        <taxon>Salinisphaeraceae</taxon>
        <taxon>Salinisphaera</taxon>
    </lineage>
</organism>
<accession>A0ABV7ENU4</accession>